<feature type="domain" description="HTH araC/xylS-type" evidence="5">
    <location>
        <begin position="190"/>
        <end position="288"/>
    </location>
</feature>
<organism evidence="6 7">
    <name type="scientific">Idiomarina xiamenensis 10-D-4</name>
    <dbReference type="NCBI Taxonomy" id="740709"/>
    <lineage>
        <taxon>Bacteria</taxon>
        <taxon>Pseudomonadati</taxon>
        <taxon>Pseudomonadota</taxon>
        <taxon>Gammaproteobacteria</taxon>
        <taxon>Alteromonadales</taxon>
        <taxon>Idiomarinaceae</taxon>
        <taxon>Idiomarina</taxon>
    </lineage>
</organism>
<dbReference type="InterPro" id="IPR037923">
    <property type="entry name" value="HTH-like"/>
</dbReference>
<keyword evidence="1" id="KW-0805">Transcription regulation</keyword>
<accession>K2JMZ3</accession>
<dbReference type="Pfam" id="PF02311">
    <property type="entry name" value="AraC_binding"/>
    <property type="match status" value="1"/>
</dbReference>
<dbReference type="PANTHER" id="PTHR43280">
    <property type="entry name" value="ARAC-FAMILY TRANSCRIPTIONAL REGULATOR"/>
    <property type="match status" value="1"/>
</dbReference>
<evidence type="ECO:0000256" key="2">
    <source>
        <dbReference type="ARBA" id="ARBA00023125"/>
    </source>
</evidence>
<comment type="caution">
    <text evidence="6">The sequence shown here is derived from an EMBL/GenBank/DDBJ whole genome shotgun (WGS) entry which is preliminary data.</text>
</comment>
<dbReference type="GO" id="GO:0043565">
    <property type="term" value="F:sequence-specific DNA binding"/>
    <property type="evidence" value="ECO:0007669"/>
    <property type="project" value="InterPro"/>
</dbReference>
<evidence type="ECO:0000313" key="7">
    <source>
        <dbReference type="Proteomes" id="UP000014115"/>
    </source>
</evidence>
<reference evidence="6 7" key="1">
    <citation type="journal article" date="2012" name="J. Bacteriol.">
        <title>Genome Sequence of Idiomarina xiamenensis Type Strain 10-D-4.</title>
        <authorList>
            <person name="Lai Q."/>
            <person name="Wang L."/>
            <person name="Wang W."/>
            <person name="Shao Z."/>
        </authorList>
    </citation>
    <scope>NUCLEOTIDE SEQUENCE [LARGE SCALE GENOMIC DNA]</scope>
    <source>
        <strain evidence="6 7">10-D-4</strain>
    </source>
</reference>
<dbReference type="AlphaFoldDB" id="K2JMZ3"/>
<dbReference type="Gene3D" id="1.10.10.60">
    <property type="entry name" value="Homeodomain-like"/>
    <property type="match status" value="2"/>
</dbReference>
<dbReference type="SMART" id="SM00342">
    <property type="entry name" value="HTH_ARAC"/>
    <property type="match status" value="1"/>
</dbReference>
<evidence type="ECO:0000256" key="3">
    <source>
        <dbReference type="ARBA" id="ARBA00023159"/>
    </source>
</evidence>
<proteinExistence type="predicted"/>
<keyword evidence="2" id="KW-0238">DNA-binding</keyword>
<protein>
    <submittedName>
        <fullName evidence="6">AraC family transcriptional regulator</fullName>
    </submittedName>
</protein>
<name>K2JMZ3_9GAMM</name>
<dbReference type="Proteomes" id="UP000014115">
    <property type="component" value="Unassembled WGS sequence"/>
</dbReference>
<keyword evidence="7" id="KW-1185">Reference proteome</keyword>
<dbReference type="GO" id="GO:0003700">
    <property type="term" value="F:DNA-binding transcription factor activity"/>
    <property type="evidence" value="ECO:0007669"/>
    <property type="project" value="InterPro"/>
</dbReference>
<keyword evidence="3" id="KW-0010">Activator</keyword>
<dbReference type="RefSeq" id="WP_008488050.1">
    <property type="nucleotide sequence ID" value="NZ_AMRG01000004.1"/>
</dbReference>
<dbReference type="PATRIC" id="fig|740709.3.peg.952"/>
<evidence type="ECO:0000256" key="1">
    <source>
        <dbReference type="ARBA" id="ARBA00023015"/>
    </source>
</evidence>
<dbReference type="EMBL" id="AMRG01000004">
    <property type="protein sequence ID" value="EKE84881.1"/>
    <property type="molecule type" value="Genomic_DNA"/>
</dbReference>
<dbReference type="PROSITE" id="PS00041">
    <property type="entry name" value="HTH_ARAC_FAMILY_1"/>
    <property type="match status" value="1"/>
</dbReference>
<dbReference type="CDD" id="cd06986">
    <property type="entry name" value="cupin_MmsR-like_N"/>
    <property type="match status" value="1"/>
</dbReference>
<dbReference type="STRING" id="740709.A10D4_04695"/>
<dbReference type="SUPFAM" id="SSF46689">
    <property type="entry name" value="Homeodomain-like"/>
    <property type="match status" value="2"/>
</dbReference>
<gene>
    <name evidence="6" type="ORF">A10D4_04695</name>
</gene>
<evidence type="ECO:0000259" key="5">
    <source>
        <dbReference type="PROSITE" id="PS01124"/>
    </source>
</evidence>
<evidence type="ECO:0000313" key="6">
    <source>
        <dbReference type="EMBL" id="EKE84881.1"/>
    </source>
</evidence>
<dbReference type="InterPro" id="IPR003313">
    <property type="entry name" value="AraC-bd"/>
</dbReference>
<dbReference type="OrthoDB" id="9803764at2"/>
<dbReference type="InterPro" id="IPR018060">
    <property type="entry name" value="HTH_AraC"/>
</dbReference>
<dbReference type="eggNOG" id="COG2207">
    <property type="taxonomic scope" value="Bacteria"/>
</dbReference>
<dbReference type="PANTHER" id="PTHR43280:SF30">
    <property type="entry name" value="MMSAB OPERON REGULATORY PROTEIN"/>
    <property type="match status" value="1"/>
</dbReference>
<dbReference type="PRINTS" id="PR00032">
    <property type="entry name" value="HTHARAC"/>
</dbReference>
<dbReference type="SUPFAM" id="SSF51215">
    <property type="entry name" value="Regulatory protein AraC"/>
    <property type="match status" value="1"/>
</dbReference>
<dbReference type="PROSITE" id="PS01124">
    <property type="entry name" value="HTH_ARAC_FAMILY_2"/>
    <property type="match status" value="1"/>
</dbReference>
<dbReference type="Pfam" id="PF12833">
    <property type="entry name" value="HTH_18"/>
    <property type="match status" value="1"/>
</dbReference>
<evidence type="ECO:0000256" key="4">
    <source>
        <dbReference type="ARBA" id="ARBA00023163"/>
    </source>
</evidence>
<dbReference type="InterPro" id="IPR020449">
    <property type="entry name" value="Tscrpt_reg_AraC-type_HTH"/>
</dbReference>
<dbReference type="Gene3D" id="2.60.120.280">
    <property type="entry name" value="Regulatory protein AraC"/>
    <property type="match status" value="1"/>
</dbReference>
<dbReference type="InterPro" id="IPR018062">
    <property type="entry name" value="HTH_AraC-typ_CS"/>
</dbReference>
<keyword evidence="4" id="KW-0804">Transcription</keyword>
<dbReference type="InterPro" id="IPR009057">
    <property type="entry name" value="Homeodomain-like_sf"/>
</dbReference>
<sequence length="298" mass="34462">MSQPSNWPLPAGSSRIRLPQEVVSQLRQHPFSKDFYPLAFGHYLDAQGHLVKRAIHSNYLLIFCHQGRGYYETEQARGELQAGQLLLLPKHCKHRYQAHSEHPWSIYWAHFDGPAAASCMDILGTSPDKPVITLPDWRELRSDVTALLNLQHQRLTLAQAQLAATLLRKLLLDIANIRQRARQVSHFDLLALERWMKDNLHRSLSLADFADFVGLSRFHFSKKFRQKTGTTALHYFNDLKIKQACRLLDQSQQTVRQIAADLGFDDPYYFSRLFKKVMGLSPQHYRNHRIGEQELPST</sequence>